<feature type="domain" description="YfjL-like N-terminal" evidence="2">
    <location>
        <begin position="4"/>
        <end position="91"/>
    </location>
</feature>
<dbReference type="Proteomes" id="UP000440004">
    <property type="component" value="Unassembled WGS sequence"/>
</dbReference>
<protein>
    <submittedName>
        <fullName evidence="3">Uncharacterized protein</fullName>
    </submittedName>
</protein>
<dbReference type="EMBL" id="WHNX01000001">
    <property type="protein sequence ID" value="MPW24209.1"/>
    <property type="molecule type" value="Genomic_DNA"/>
</dbReference>
<reference evidence="3 4" key="1">
    <citation type="submission" date="2019-10" db="EMBL/GenBank/DDBJ databases">
        <title>Alkalibaculum tamaniensis sp.nov., a new alkaliphilic acetogen, isolated on methoxylated aromatics from a mud volcano.</title>
        <authorList>
            <person name="Khomyakova M.A."/>
            <person name="Merkel A.Y."/>
            <person name="Bonch-Osmolovskaya E.A."/>
            <person name="Slobodkin A.I."/>
        </authorList>
    </citation>
    <scope>NUCLEOTIDE SEQUENCE [LARGE SCALE GENOMIC DNA]</scope>
    <source>
        <strain evidence="3 4">M08DMB</strain>
    </source>
</reference>
<accession>A0A6A7K440</accession>
<evidence type="ECO:0000259" key="2">
    <source>
        <dbReference type="Pfam" id="PF25425"/>
    </source>
</evidence>
<dbReference type="InterPro" id="IPR056905">
    <property type="entry name" value="YfjL_C"/>
</dbReference>
<keyword evidence="4" id="KW-1185">Reference proteome</keyword>
<dbReference type="AlphaFoldDB" id="A0A6A7K440"/>
<comment type="caution">
    <text evidence="3">The sequence shown here is derived from an EMBL/GenBank/DDBJ whole genome shotgun (WGS) entry which is preliminary data.</text>
</comment>
<evidence type="ECO:0000313" key="3">
    <source>
        <dbReference type="EMBL" id="MPW24209.1"/>
    </source>
</evidence>
<organism evidence="3 4">
    <name type="scientific">Alkalibaculum sporogenes</name>
    <dbReference type="NCBI Taxonomy" id="2655001"/>
    <lineage>
        <taxon>Bacteria</taxon>
        <taxon>Bacillati</taxon>
        <taxon>Bacillota</taxon>
        <taxon>Clostridia</taxon>
        <taxon>Eubacteriales</taxon>
        <taxon>Eubacteriaceae</taxon>
        <taxon>Alkalibaculum</taxon>
    </lineage>
</organism>
<evidence type="ECO:0000313" key="4">
    <source>
        <dbReference type="Proteomes" id="UP000440004"/>
    </source>
</evidence>
<dbReference type="InterPro" id="IPR057359">
    <property type="entry name" value="YfjL_N"/>
</dbReference>
<evidence type="ECO:0000259" key="1">
    <source>
        <dbReference type="Pfam" id="PF24911"/>
    </source>
</evidence>
<feature type="domain" description="YfjL-like C-terminal" evidence="1">
    <location>
        <begin position="117"/>
        <end position="223"/>
    </location>
</feature>
<dbReference type="Pfam" id="PF25425">
    <property type="entry name" value="YfjL_N"/>
    <property type="match status" value="1"/>
</dbReference>
<dbReference type="RefSeq" id="WP_152800518.1">
    <property type="nucleotide sequence ID" value="NZ_WHNX01000001.1"/>
</dbReference>
<proteinExistence type="predicted"/>
<name>A0A6A7K440_9FIRM</name>
<gene>
    <name evidence="3" type="ORF">GC105_00150</name>
</gene>
<sequence length="258" mass="30173">MKVKKILAGLIALILIGLILINANAFVGNPISKILVNQAAQKYVEDNYSNLDLELEKASYNFKDGNYYVYAKSKTSIDTHFSINFTGMGKFIYDNYKTDVIEKFNTWERVNTLYHDLVDTVVKNYSNNNIAYGEIFDKSDGFQELEIDKDYDIKKMARENGHIVIYLTSDKLNEEILTQKLLEVKKLFDQKEIPFYSIDLILEAPFSEDENREKTVNIRNFLYKDIHEDGLQERVNENVNKTIEHYNEMDKDKEKEIE</sequence>
<dbReference type="Pfam" id="PF24911">
    <property type="entry name" value="YfjL_C"/>
    <property type="match status" value="1"/>
</dbReference>